<keyword evidence="6" id="KW-0408">Iron</keyword>
<dbReference type="InterPro" id="IPR042098">
    <property type="entry name" value="TauD-like_sf"/>
</dbReference>
<evidence type="ECO:0000259" key="7">
    <source>
        <dbReference type="Pfam" id="PF02668"/>
    </source>
</evidence>
<gene>
    <name evidence="8" type="ORF">Q9L58_006133</name>
</gene>
<keyword evidence="4" id="KW-0223">Dioxygenase</keyword>
<dbReference type="Gene3D" id="3.60.130.10">
    <property type="entry name" value="Clavaminate synthase-like"/>
    <property type="match status" value="1"/>
</dbReference>
<accession>A0ABR3GG83</accession>
<dbReference type="SUPFAM" id="SSF51197">
    <property type="entry name" value="Clavaminate synthase-like"/>
    <property type="match status" value="1"/>
</dbReference>
<comment type="caution">
    <text evidence="8">The sequence shown here is derived from an EMBL/GenBank/DDBJ whole genome shotgun (WGS) entry which is preliminary data.</text>
</comment>
<dbReference type="EMBL" id="JBBBZM010000081">
    <property type="protein sequence ID" value="KAL0634939.1"/>
    <property type="molecule type" value="Genomic_DNA"/>
</dbReference>
<evidence type="ECO:0000313" key="8">
    <source>
        <dbReference type="EMBL" id="KAL0634939.1"/>
    </source>
</evidence>
<dbReference type="InterPro" id="IPR051323">
    <property type="entry name" value="AtsK-like"/>
</dbReference>
<keyword evidence="5" id="KW-0560">Oxidoreductase</keyword>
<protein>
    <recommendedName>
        <fullName evidence="7">TauD/TfdA-like domain-containing protein</fullName>
    </recommendedName>
</protein>
<dbReference type="InterPro" id="IPR003819">
    <property type="entry name" value="TauD/TfdA-like"/>
</dbReference>
<proteinExistence type="inferred from homology"/>
<organism evidence="8 9">
    <name type="scientific">Discina gigas</name>
    <dbReference type="NCBI Taxonomy" id="1032678"/>
    <lineage>
        <taxon>Eukaryota</taxon>
        <taxon>Fungi</taxon>
        <taxon>Dikarya</taxon>
        <taxon>Ascomycota</taxon>
        <taxon>Pezizomycotina</taxon>
        <taxon>Pezizomycetes</taxon>
        <taxon>Pezizales</taxon>
        <taxon>Discinaceae</taxon>
        <taxon>Discina</taxon>
    </lineage>
</organism>
<evidence type="ECO:0000256" key="2">
    <source>
        <dbReference type="ARBA" id="ARBA00005896"/>
    </source>
</evidence>
<keyword evidence="9" id="KW-1185">Reference proteome</keyword>
<comment type="similarity">
    <text evidence="2">Belongs to the TfdA dioxygenase family.</text>
</comment>
<sequence length="334" mass="36821">MAPSTSTIETVQLPQPIREKVITKATRVRQPLNLSGALDAYQSFDVTPVIGREFPEVQLTSLLSAKNSHELLRDLAITISQRGVVFFRNQDITIQEQKALGSKLGELAGKPPTSKLHIHPVYNAARDAGINDNEISTISSEQNKKLYTATDFGGASGKRQSDASSWHSDITFEPIPSDYAILKIIELPATGGDTLWASGYEVFDRISKPYQTFLEGLTATHSQPDFNAAASRGGFTLFTQARGAPENVGEDLTAVHPVIRTNPVTGWKSVFAVGHHVKHINGLSKRESDHLLKEFLKLVTTNHDLQVRFKWQKNDVAIWDNVRLPALSETVDSD</sequence>
<dbReference type="Proteomes" id="UP001447188">
    <property type="component" value="Unassembled WGS sequence"/>
</dbReference>
<evidence type="ECO:0000256" key="3">
    <source>
        <dbReference type="ARBA" id="ARBA00022723"/>
    </source>
</evidence>
<feature type="domain" description="TauD/TfdA-like" evidence="7">
    <location>
        <begin position="44"/>
        <end position="323"/>
    </location>
</feature>
<evidence type="ECO:0000313" key="9">
    <source>
        <dbReference type="Proteomes" id="UP001447188"/>
    </source>
</evidence>
<dbReference type="Pfam" id="PF02668">
    <property type="entry name" value="TauD"/>
    <property type="match status" value="1"/>
</dbReference>
<evidence type="ECO:0000256" key="4">
    <source>
        <dbReference type="ARBA" id="ARBA00022964"/>
    </source>
</evidence>
<evidence type="ECO:0000256" key="6">
    <source>
        <dbReference type="ARBA" id="ARBA00023004"/>
    </source>
</evidence>
<comment type="cofactor">
    <cofactor evidence="1">
        <name>Fe(2+)</name>
        <dbReference type="ChEBI" id="CHEBI:29033"/>
    </cofactor>
</comment>
<dbReference type="PANTHER" id="PTHR30468">
    <property type="entry name" value="ALPHA-KETOGLUTARATE-DEPENDENT SULFONATE DIOXYGENASE"/>
    <property type="match status" value="1"/>
</dbReference>
<name>A0ABR3GG83_9PEZI</name>
<keyword evidence="3" id="KW-0479">Metal-binding</keyword>
<dbReference type="PANTHER" id="PTHR30468:SF10">
    <property type="entry name" value="TAUD_TFDA-LIKE DOMAIN-CONTAINING PROTEIN"/>
    <property type="match status" value="1"/>
</dbReference>
<evidence type="ECO:0000256" key="1">
    <source>
        <dbReference type="ARBA" id="ARBA00001954"/>
    </source>
</evidence>
<reference evidence="8 9" key="1">
    <citation type="submission" date="2024-02" db="EMBL/GenBank/DDBJ databases">
        <title>Discinaceae phylogenomics.</title>
        <authorList>
            <person name="Dirks A.C."/>
            <person name="James T.Y."/>
        </authorList>
    </citation>
    <scope>NUCLEOTIDE SEQUENCE [LARGE SCALE GENOMIC DNA]</scope>
    <source>
        <strain evidence="8 9">ACD0624</strain>
    </source>
</reference>
<evidence type="ECO:0000256" key="5">
    <source>
        <dbReference type="ARBA" id="ARBA00023002"/>
    </source>
</evidence>